<dbReference type="PANTHER" id="PTHR11680">
    <property type="entry name" value="SERINE HYDROXYMETHYLTRANSFERASE"/>
    <property type="match status" value="1"/>
</dbReference>
<comment type="cofactor">
    <cofactor evidence="2">
        <name>pyridoxal 5'-phosphate</name>
        <dbReference type="ChEBI" id="CHEBI:597326"/>
    </cofactor>
</comment>
<dbReference type="Proteomes" id="UP001266305">
    <property type="component" value="Unassembled WGS sequence"/>
</dbReference>
<dbReference type="PANTHER" id="PTHR11680:SF59">
    <property type="entry name" value="SERINE HYDROXYMETHYLTRANSFERASE, CYTOSOLIC"/>
    <property type="match status" value="1"/>
</dbReference>
<dbReference type="InterPro" id="IPR015424">
    <property type="entry name" value="PyrdxlP-dep_Trfase"/>
</dbReference>
<dbReference type="InterPro" id="IPR015421">
    <property type="entry name" value="PyrdxlP-dep_Trfase_major"/>
</dbReference>
<protein>
    <submittedName>
        <fullName evidence="5">Serine hydroxymethyltransferase, cytosolic</fullName>
    </submittedName>
</protein>
<evidence type="ECO:0000256" key="3">
    <source>
        <dbReference type="ARBA" id="ARBA00022898"/>
    </source>
</evidence>
<dbReference type="SUPFAM" id="SSF53383">
    <property type="entry name" value="PLP-dependent transferases"/>
    <property type="match status" value="1"/>
</dbReference>
<keyword evidence="3" id="KW-0663">Pyridoxal phosphate</keyword>
<organism evidence="5 6">
    <name type="scientific">Saguinus oedipus</name>
    <name type="common">Cotton-top tamarin</name>
    <name type="synonym">Oedipomidas oedipus</name>
    <dbReference type="NCBI Taxonomy" id="9490"/>
    <lineage>
        <taxon>Eukaryota</taxon>
        <taxon>Metazoa</taxon>
        <taxon>Chordata</taxon>
        <taxon>Craniata</taxon>
        <taxon>Vertebrata</taxon>
        <taxon>Euteleostomi</taxon>
        <taxon>Mammalia</taxon>
        <taxon>Eutheria</taxon>
        <taxon>Euarchontoglires</taxon>
        <taxon>Primates</taxon>
        <taxon>Haplorrhini</taxon>
        <taxon>Platyrrhini</taxon>
        <taxon>Cebidae</taxon>
        <taxon>Callitrichinae</taxon>
        <taxon>Saguinus</taxon>
    </lineage>
</organism>
<dbReference type="EMBL" id="JASSZA010000007">
    <property type="protein sequence ID" value="KAK2106603.1"/>
    <property type="molecule type" value="Genomic_DNA"/>
</dbReference>
<dbReference type="Pfam" id="PF00464">
    <property type="entry name" value="SHMT"/>
    <property type="match status" value="2"/>
</dbReference>
<evidence type="ECO:0000256" key="1">
    <source>
        <dbReference type="ARBA" id="ARBA00001528"/>
    </source>
</evidence>
<proteinExistence type="predicted"/>
<evidence type="ECO:0000259" key="4">
    <source>
        <dbReference type="Pfam" id="PF00464"/>
    </source>
</evidence>
<dbReference type="InterPro" id="IPR039429">
    <property type="entry name" value="SHMT-like_dom"/>
</dbReference>
<name>A0ABQ9VB65_SAGOE</name>
<comment type="catalytic activity">
    <reaction evidence="1">
        <text>(6R)-5,10-methylene-5,6,7,8-tetrahydrofolate + glycine + H2O = (6S)-5,6,7,8-tetrahydrofolate + L-serine</text>
        <dbReference type="Rhea" id="RHEA:15481"/>
        <dbReference type="ChEBI" id="CHEBI:15377"/>
        <dbReference type="ChEBI" id="CHEBI:15636"/>
        <dbReference type="ChEBI" id="CHEBI:33384"/>
        <dbReference type="ChEBI" id="CHEBI:57305"/>
        <dbReference type="ChEBI" id="CHEBI:57453"/>
        <dbReference type="EC" id="2.1.2.1"/>
    </reaction>
</comment>
<feature type="domain" description="Serine hydroxymethyltransferase-like" evidence="4">
    <location>
        <begin position="8"/>
        <end position="78"/>
    </location>
</feature>
<evidence type="ECO:0000313" key="5">
    <source>
        <dbReference type="EMBL" id="KAK2106603.1"/>
    </source>
</evidence>
<evidence type="ECO:0000256" key="2">
    <source>
        <dbReference type="ARBA" id="ARBA00001933"/>
    </source>
</evidence>
<comment type="caution">
    <text evidence="5">The sequence shown here is derived from an EMBL/GenBank/DDBJ whole genome shotgun (WGS) entry which is preliminary data.</text>
</comment>
<dbReference type="Gene3D" id="3.40.640.10">
    <property type="entry name" value="Type I PLP-dependent aspartate aminotransferase-like (Major domain)"/>
    <property type="match status" value="2"/>
</dbReference>
<dbReference type="InterPro" id="IPR049943">
    <property type="entry name" value="Ser_HO-MeTrfase-like"/>
</dbReference>
<reference evidence="5 6" key="1">
    <citation type="submission" date="2023-05" db="EMBL/GenBank/DDBJ databases">
        <title>B98-5 Cell Line De Novo Hybrid Assembly: An Optical Mapping Approach.</title>
        <authorList>
            <person name="Kananen K."/>
            <person name="Auerbach J.A."/>
            <person name="Kautto E."/>
            <person name="Blachly J.S."/>
        </authorList>
    </citation>
    <scope>NUCLEOTIDE SEQUENCE [LARGE SCALE GENOMIC DNA]</scope>
    <source>
        <strain evidence="5">B95-8</strain>
        <tissue evidence="5">Cell line</tissue>
    </source>
</reference>
<sequence length="142" mass="16002">MLARPLKGSNVEVYNISKKESNQQRVGLELITSENFTSQVVLEALGSCLNNKYSEGYLGQRYYGGTEFTDELQTFCQKLLCKFRVYTALVEPHGHIMDLGLLDGGHLTHGFMTDKKKISTTSIFFESTPCRVNPDTGYLHQL</sequence>
<gene>
    <name evidence="5" type="primary">SHMT1_2</name>
    <name evidence="5" type="ORF">P7K49_016117</name>
</gene>
<dbReference type="InterPro" id="IPR015422">
    <property type="entry name" value="PyrdxlP-dep_Trfase_small"/>
</dbReference>
<dbReference type="Gene3D" id="3.90.1150.10">
    <property type="entry name" value="Aspartate Aminotransferase, domain 1"/>
    <property type="match status" value="1"/>
</dbReference>
<feature type="domain" description="Serine hydroxymethyltransferase-like" evidence="4">
    <location>
        <begin position="82"/>
        <end position="139"/>
    </location>
</feature>
<evidence type="ECO:0000313" key="6">
    <source>
        <dbReference type="Proteomes" id="UP001266305"/>
    </source>
</evidence>
<accession>A0ABQ9VB65</accession>
<keyword evidence="6" id="KW-1185">Reference proteome</keyword>